<dbReference type="RefSeq" id="WP_116275104.1">
    <property type="nucleotide sequence ID" value="NZ_KZ859523.1"/>
</dbReference>
<name>A0A3E1B824_RHILT</name>
<feature type="region of interest" description="Disordered" evidence="1">
    <location>
        <begin position="181"/>
        <end position="203"/>
    </location>
</feature>
<reference evidence="2 3" key="1">
    <citation type="submission" date="2017-03" db="EMBL/GenBank/DDBJ databases">
        <title>Genome analysis of Rhizobial strains effectives or ineffectives for nitrogen fixation isolated from bean seeds.</title>
        <authorList>
            <person name="Peralta H."/>
            <person name="Aguilar-Vera A."/>
            <person name="Mora Y."/>
            <person name="Vargas-Lagunas C."/>
            <person name="Girard L."/>
            <person name="Mora J."/>
        </authorList>
    </citation>
    <scope>NUCLEOTIDE SEQUENCE [LARGE SCALE GENOMIC DNA]</scope>
    <source>
        <strain evidence="2 3">CCGM5</strain>
    </source>
</reference>
<evidence type="ECO:0000313" key="3">
    <source>
        <dbReference type="Proteomes" id="UP000256748"/>
    </source>
</evidence>
<dbReference type="EMBL" id="NAOO01000028">
    <property type="protein sequence ID" value="RFB87376.1"/>
    <property type="molecule type" value="Genomic_DNA"/>
</dbReference>
<protein>
    <submittedName>
        <fullName evidence="2">Uncharacterized protein</fullName>
    </submittedName>
</protein>
<dbReference type="AlphaFoldDB" id="A0A3E1B824"/>
<feature type="compositionally biased region" description="Basic residues" evidence="1">
    <location>
        <begin position="187"/>
        <end position="203"/>
    </location>
</feature>
<sequence length="203" mass="22702">MSKAWGEVPAGEGLGLLGRIDPIDSEVSKLRERIKALSIRMSLDQRERALNRNPFFGNFRLFNEISFERRLLDFAARNGITLLDPTDWRLPALMVAAKEHRELVPPVKRGRPAALGGVGLLGDPLDKKRAHKDAASYSAMVRDIMKIECISQRQACHRLAAELFPTYSGLSLDSKAKQIENHVSAHNTKRGERRKPGRAKRAG</sequence>
<accession>A0A3E1B824</accession>
<comment type="caution">
    <text evidence="2">The sequence shown here is derived from an EMBL/GenBank/DDBJ whole genome shotgun (WGS) entry which is preliminary data.</text>
</comment>
<evidence type="ECO:0000256" key="1">
    <source>
        <dbReference type="SAM" id="MobiDB-lite"/>
    </source>
</evidence>
<evidence type="ECO:0000313" key="2">
    <source>
        <dbReference type="EMBL" id="RFB87376.1"/>
    </source>
</evidence>
<dbReference type="Proteomes" id="UP000256748">
    <property type="component" value="Unassembled WGS sequence"/>
</dbReference>
<organism evidence="2 3">
    <name type="scientific">Rhizobium leguminosarum bv. trifolii</name>
    <dbReference type="NCBI Taxonomy" id="386"/>
    <lineage>
        <taxon>Bacteria</taxon>
        <taxon>Pseudomonadati</taxon>
        <taxon>Pseudomonadota</taxon>
        <taxon>Alphaproteobacteria</taxon>
        <taxon>Hyphomicrobiales</taxon>
        <taxon>Rhizobiaceae</taxon>
        <taxon>Rhizobium/Agrobacterium group</taxon>
        <taxon>Rhizobium</taxon>
    </lineage>
</organism>
<proteinExistence type="predicted"/>
<gene>
    <name evidence="2" type="ORF">B5K10_22355</name>
</gene>